<evidence type="ECO:0000256" key="2">
    <source>
        <dbReference type="ARBA" id="ARBA00022448"/>
    </source>
</evidence>
<dbReference type="PANTHER" id="PTHR11616">
    <property type="entry name" value="SODIUM/CHLORIDE DEPENDENT TRANSPORTER"/>
    <property type="match status" value="1"/>
</dbReference>
<gene>
    <name evidence="7" type="ORF">ECRASSUSDP1_LOCUS6908</name>
</gene>
<protein>
    <submittedName>
        <fullName evidence="7">Uncharacterized protein</fullName>
    </submittedName>
</protein>
<feature type="transmembrane region" description="Helical" evidence="6">
    <location>
        <begin position="213"/>
        <end position="241"/>
    </location>
</feature>
<keyword evidence="5 6" id="KW-0472">Membrane</keyword>
<dbReference type="NCBIfam" id="NF037979">
    <property type="entry name" value="Na_transp"/>
    <property type="match status" value="1"/>
</dbReference>
<dbReference type="PANTHER" id="PTHR11616:SF240">
    <property type="entry name" value="BLOATED TUBULES, ISOFORM B-RELATED"/>
    <property type="match status" value="1"/>
</dbReference>
<dbReference type="GO" id="GO:0005886">
    <property type="term" value="C:plasma membrane"/>
    <property type="evidence" value="ECO:0007669"/>
    <property type="project" value="TreeGrafter"/>
</dbReference>
<evidence type="ECO:0000256" key="1">
    <source>
        <dbReference type="ARBA" id="ARBA00004141"/>
    </source>
</evidence>
<sequence>MEPEESEKSEVMDSFQVEDINISRPLMHEHHTGQFAHSIQFWLSCLGSAVGYGNIWRFPSVLFNNGGGVFFIPYFICIFIIVFPLYYLECSYGQLFKKALHRYYDSINPKFLGVSAAVACVTLFLAMFYTTLLSWCISFLIQSFQDPLPWDTHSQENGVFWNSGYFKEDLLQASGGIGEYTHIVILVAVSFVIAGVANYIVIFNSLESVGYAVYVLIPLPYFLLSILFLKGITLEGFYTGWEFLFKPDWSKLWTFKIWKDAGAQVIFSLTIGVNVMMLFASNRDKNEKLLKAAIGVPILNFGTSIFASMTLFAFLGYASVKTEIPIEEMPMEGSELAFVVYPALITTLPFSQFWAIIFFIMLICLGLSSLCPYYEVCCCFLHGMLSRTKRFHKIDKKIVSLCFCFIVLVIDIILMASDAGFYWLTLFDHFSAGLNLLVLILIQTIILGWYLGLDYLEEKVHEKGETIPKIYKISIKYISPVFLCFLILFGIVDEIKNPLDMPPWAQFIGGSMLCFPILCIIASLVFR</sequence>
<evidence type="ECO:0000256" key="4">
    <source>
        <dbReference type="ARBA" id="ARBA00022989"/>
    </source>
</evidence>
<feature type="transmembrane region" description="Helical" evidence="6">
    <location>
        <begin position="430"/>
        <end position="453"/>
    </location>
</feature>
<dbReference type="SUPFAM" id="SSF161070">
    <property type="entry name" value="SNF-like"/>
    <property type="match status" value="1"/>
</dbReference>
<feature type="transmembrane region" description="Helical" evidence="6">
    <location>
        <begin position="180"/>
        <end position="201"/>
    </location>
</feature>
<feature type="transmembrane region" description="Helical" evidence="6">
    <location>
        <begin position="68"/>
        <end position="90"/>
    </location>
</feature>
<evidence type="ECO:0000256" key="6">
    <source>
        <dbReference type="SAM" id="Phobius"/>
    </source>
</evidence>
<keyword evidence="8" id="KW-1185">Reference proteome</keyword>
<feature type="transmembrane region" description="Helical" evidence="6">
    <location>
        <begin position="474"/>
        <end position="492"/>
    </location>
</feature>
<evidence type="ECO:0000313" key="8">
    <source>
        <dbReference type="Proteomes" id="UP001295684"/>
    </source>
</evidence>
<dbReference type="EMBL" id="CAMPGE010006712">
    <property type="protein sequence ID" value="CAI2365592.1"/>
    <property type="molecule type" value="Genomic_DNA"/>
</dbReference>
<comment type="subcellular location">
    <subcellularLocation>
        <location evidence="1">Membrane</location>
        <topology evidence="1">Multi-pass membrane protein</topology>
    </subcellularLocation>
</comment>
<dbReference type="InterPro" id="IPR037272">
    <property type="entry name" value="SNS_sf"/>
</dbReference>
<feature type="transmembrane region" description="Helical" evidence="6">
    <location>
        <begin position="111"/>
        <end position="141"/>
    </location>
</feature>
<comment type="caution">
    <text evidence="7">The sequence shown here is derived from an EMBL/GenBank/DDBJ whole genome shotgun (WGS) entry which is preliminary data.</text>
</comment>
<accession>A0AAD1UHU2</accession>
<dbReference type="Pfam" id="PF00209">
    <property type="entry name" value="SNF"/>
    <property type="match status" value="1"/>
</dbReference>
<name>A0AAD1UHU2_EUPCR</name>
<dbReference type="Proteomes" id="UP001295684">
    <property type="component" value="Unassembled WGS sequence"/>
</dbReference>
<evidence type="ECO:0000256" key="5">
    <source>
        <dbReference type="ARBA" id="ARBA00023136"/>
    </source>
</evidence>
<dbReference type="AlphaFoldDB" id="A0AAD1UHU2"/>
<feature type="transmembrane region" description="Helical" evidence="6">
    <location>
        <begin position="504"/>
        <end position="526"/>
    </location>
</feature>
<keyword evidence="4 6" id="KW-1133">Transmembrane helix</keyword>
<dbReference type="PRINTS" id="PR00176">
    <property type="entry name" value="NANEUSMPORT"/>
</dbReference>
<feature type="transmembrane region" description="Helical" evidence="6">
    <location>
        <begin position="261"/>
        <end position="280"/>
    </location>
</feature>
<dbReference type="InterPro" id="IPR000175">
    <property type="entry name" value="Na/ntran_symport"/>
</dbReference>
<dbReference type="PROSITE" id="PS50267">
    <property type="entry name" value="NA_NEUROTRAN_SYMP_3"/>
    <property type="match status" value="1"/>
</dbReference>
<evidence type="ECO:0000313" key="7">
    <source>
        <dbReference type="EMBL" id="CAI2365592.1"/>
    </source>
</evidence>
<feature type="transmembrane region" description="Helical" evidence="6">
    <location>
        <begin position="398"/>
        <end position="424"/>
    </location>
</feature>
<keyword evidence="2" id="KW-0813">Transport</keyword>
<dbReference type="CDD" id="cd10324">
    <property type="entry name" value="SLC6sbd"/>
    <property type="match status" value="1"/>
</dbReference>
<proteinExistence type="predicted"/>
<keyword evidence="3 6" id="KW-0812">Transmembrane</keyword>
<feature type="transmembrane region" description="Helical" evidence="6">
    <location>
        <begin position="292"/>
        <end position="318"/>
    </location>
</feature>
<dbReference type="GO" id="GO:0035725">
    <property type="term" value="P:sodium ion transmembrane transport"/>
    <property type="evidence" value="ECO:0007669"/>
    <property type="project" value="TreeGrafter"/>
</dbReference>
<organism evidence="7 8">
    <name type="scientific">Euplotes crassus</name>
    <dbReference type="NCBI Taxonomy" id="5936"/>
    <lineage>
        <taxon>Eukaryota</taxon>
        <taxon>Sar</taxon>
        <taxon>Alveolata</taxon>
        <taxon>Ciliophora</taxon>
        <taxon>Intramacronucleata</taxon>
        <taxon>Spirotrichea</taxon>
        <taxon>Hypotrichia</taxon>
        <taxon>Euplotida</taxon>
        <taxon>Euplotidae</taxon>
        <taxon>Moneuplotes</taxon>
    </lineage>
</organism>
<evidence type="ECO:0000256" key="3">
    <source>
        <dbReference type="ARBA" id="ARBA00022692"/>
    </source>
</evidence>
<reference evidence="7" key="1">
    <citation type="submission" date="2023-07" db="EMBL/GenBank/DDBJ databases">
        <authorList>
            <consortium name="AG Swart"/>
            <person name="Singh M."/>
            <person name="Singh A."/>
            <person name="Seah K."/>
            <person name="Emmerich C."/>
        </authorList>
    </citation>
    <scope>NUCLEOTIDE SEQUENCE</scope>
    <source>
        <strain evidence="7">DP1</strain>
    </source>
</reference>